<protein>
    <submittedName>
        <fullName evidence="2">Periplasmic lipoprotein</fullName>
    </submittedName>
</protein>
<dbReference type="InterPro" id="IPR050894">
    <property type="entry name" value="EfeM/EfeO_iron_uptake"/>
</dbReference>
<dbReference type="PROSITE" id="PS51257">
    <property type="entry name" value="PROKAR_LIPOPROTEIN"/>
    <property type="match status" value="1"/>
</dbReference>
<evidence type="ECO:0000313" key="2">
    <source>
        <dbReference type="EMBL" id="AHA27866.1"/>
    </source>
</evidence>
<sequence length="304" mass="35410">MHNLIIRMLKPVFVVMLFSVIALFACFSGFFAPLQYKNKIIIAKGDIPTPSKYHGAIKSYLEFVVLKSSEIIFQLEIVKKELKASDLEKAQQAFIKAHQLYESIQAIVNLFGNVGRIINSQEDYFIDGVKDHRFKGFYLLEYQLFNIKDIEASLDSTNYLLIQAYDLKERISISNLNILDLLRASSDFIEIILETKLLKQDNIHSFNNLNYIDSNLNGSKAIITHLSSFIPKKTLFEILDNYRSIEDVLFHYKLINSRYVSYNKFKDKDKMLIYSLFSRQAELLATLRSLLDVDVYYKYLEENQ</sequence>
<gene>
    <name evidence="2" type="ORF">lam_507</name>
</gene>
<keyword evidence="3" id="KW-1185">Reference proteome</keyword>
<dbReference type="STRING" id="1261131.lam_507"/>
<keyword evidence="1" id="KW-1133">Transmembrane helix</keyword>
<dbReference type="InterPro" id="IPR034981">
    <property type="entry name" value="Imelysin-like_EfeO/Algp7"/>
</dbReference>
<name>U6B7M5_9HYPH</name>
<dbReference type="PANTHER" id="PTHR39192">
    <property type="entry name" value="IRON UPTAKE SYSTEM COMPONENT EFEO"/>
    <property type="match status" value="1"/>
</dbReference>
<dbReference type="InterPro" id="IPR038352">
    <property type="entry name" value="Imelysin_sf"/>
</dbReference>
<dbReference type="Proteomes" id="UP000017862">
    <property type="component" value="Chromosome"/>
</dbReference>
<dbReference type="EMBL" id="CP006604">
    <property type="protein sequence ID" value="AHA27866.1"/>
    <property type="molecule type" value="Genomic_DNA"/>
</dbReference>
<accession>U6B7M5</accession>
<organism evidence="2 3">
    <name type="scientific">Candidatus Liberibacter americanus str. Sao Paulo</name>
    <dbReference type="NCBI Taxonomy" id="1261131"/>
    <lineage>
        <taxon>Bacteria</taxon>
        <taxon>Pseudomonadati</taxon>
        <taxon>Pseudomonadota</taxon>
        <taxon>Alphaproteobacteria</taxon>
        <taxon>Hyphomicrobiales</taxon>
        <taxon>Rhizobiaceae</taxon>
        <taxon>Liberibacter</taxon>
    </lineage>
</organism>
<dbReference type="eggNOG" id="COG2822">
    <property type="taxonomic scope" value="Bacteria"/>
</dbReference>
<evidence type="ECO:0000313" key="3">
    <source>
        <dbReference type="Proteomes" id="UP000017862"/>
    </source>
</evidence>
<dbReference type="PANTHER" id="PTHR39192:SF1">
    <property type="entry name" value="IRON UPTAKE SYSTEM COMPONENT EFEO"/>
    <property type="match status" value="1"/>
</dbReference>
<dbReference type="AlphaFoldDB" id="U6B7M5"/>
<reference evidence="2 3" key="1">
    <citation type="journal article" date="2014" name="Mol. Plant Microbe Interact.">
        <title>The complete genome sequence of Candidatus Liberibacter americanus, associated with citrus Huanglongbing.</title>
        <authorList>
            <person name="Wulff N.A."/>
            <person name="Zhang S."/>
            <person name="Setubal J.C."/>
            <person name="Almeida N.F."/>
            <person name="Martins E.C."/>
            <person name="Harakava R."/>
            <person name="Kumar D."/>
            <person name="Rangel L.T."/>
            <person name="Foissac X."/>
            <person name="Bove J."/>
            <person name="Gabriel D.W."/>
        </authorList>
    </citation>
    <scope>NUCLEOTIDE SEQUENCE [LARGE SCALE GENOMIC DNA]</scope>
    <source>
        <strain evidence="2 3">Sao Paulo</strain>
    </source>
</reference>
<keyword evidence="1" id="KW-0472">Membrane</keyword>
<dbReference type="RefSeq" id="WP_007557456.1">
    <property type="nucleotide sequence ID" value="NC_022793.1"/>
</dbReference>
<dbReference type="Gene3D" id="1.20.1420.20">
    <property type="entry name" value="M75 peptidase, HXXE motif"/>
    <property type="match status" value="1"/>
</dbReference>
<keyword evidence="1" id="KW-0812">Transmembrane</keyword>
<evidence type="ECO:0000256" key="1">
    <source>
        <dbReference type="SAM" id="Phobius"/>
    </source>
</evidence>
<dbReference type="HOGENOM" id="CLU_050342_0_1_5"/>
<proteinExistence type="predicted"/>
<dbReference type="CDD" id="cd14656">
    <property type="entry name" value="Imelysin-like_EfeO"/>
    <property type="match status" value="1"/>
</dbReference>
<dbReference type="KEGG" id="lar:lam_507"/>
<keyword evidence="2" id="KW-0449">Lipoprotein</keyword>
<dbReference type="PATRIC" id="fig|1261131.3.peg.486"/>
<feature type="transmembrane region" description="Helical" evidence="1">
    <location>
        <begin position="12"/>
        <end position="32"/>
    </location>
</feature>